<dbReference type="EMBL" id="HF935220">
    <property type="protein sequence ID" value="CCX04914.1"/>
    <property type="molecule type" value="Genomic_DNA"/>
</dbReference>
<feature type="region of interest" description="Disordered" evidence="1">
    <location>
        <begin position="153"/>
        <end position="188"/>
    </location>
</feature>
<dbReference type="Pfam" id="PF12776">
    <property type="entry name" value="Myb_DNA-bind_3"/>
    <property type="match status" value="1"/>
</dbReference>
<dbReference type="OrthoDB" id="5430673at2759"/>
<dbReference type="PANTHER" id="PTHR46929:SF3">
    <property type="entry name" value="MYB_SANT-LIKE DOMAIN-CONTAINING PROTEIN"/>
    <property type="match status" value="1"/>
</dbReference>
<dbReference type="AlphaFoldDB" id="U4KZ50"/>
<keyword evidence="4" id="KW-1185">Reference proteome</keyword>
<reference evidence="3 4" key="1">
    <citation type="journal article" date="2013" name="PLoS Genet.">
        <title>The genome and development-dependent transcriptomes of Pyronema confluens: a window into fungal evolution.</title>
        <authorList>
            <person name="Traeger S."/>
            <person name="Altegoer F."/>
            <person name="Freitag M."/>
            <person name="Gabaldon T."/>
            <person name="Kempken F."/>
            <person name="Kumar A."/>
            <person name="Marcet-Houben M."/>
            <person name="Poggeler S."/>
            <person name="Stajich J.E."/>
            <person name="Nowrousian M."/>
        </authorList>
    </citation>
    <scope>NUCLEOTIDE SEQUENCE [LARGE SCALE GENOMIC DNA]</scope>
    <source>
        <strain evidence="4">CBS 100304</strain>
        <tissue evidence="3">Vegetative mycelium</tissue>
    </source>
</reference>
<feature type="compositionally biased region" description="Polar residues" evidence="1">
    <location>
        <begin position="1"/>
        <end position="12"/>
    </location>
</feature>
<dbReference type="InterPro" id="IPR024752">
    <property type="entry name" value="Myb/SANT-like_dom"/>
</dbReference>
<evidence type="ECO:0000256" key="1">
    <source>
        <dbReference type="SAM" id="MobiDB-lite"/>
    </source>
</evidence>
<evidence type="ECO:0000313" key="3">
    <source>
        <dbReference type="EMBL" id="CCX04914.1"/>
    </source>
</evidence>
<feature type="compositionally biased region" description="Acidic residues" evidence="1">
    <location>
        <begin position="226"/>
        <end position="235"/>
    </location>
</feature>
<dbReference type="Proteomes" id="UP000018144">
    <property type="component" value="Unassembled WGS sequence"/>
</dbReference>
<evidence type="ECO:0000313" key="4">
    <source>
        <dbReference type="Proteomes" id="UP000018144"/>
    </source>
</evidence>
<sequence>MSSIRATQSRTASRAHDKPPPAVWDSKMTKRLIDILLEEVARGKRSSEGAFIRGSYERATKEINEKEVNPDGGPLNLEPRQVKTKVGNIKKDLEDFLFAKNFQGATWDAANRCVIADSDVWQRIFAVNPRCKKYRGRSLESYDDLLRLFNGTLHSDKQPGSLPARQASQMGLTTPATPGWNMDLSSPDVDDSQLLLDAQLDSRSLPTPRTPILMDPGAPAPHELSDAESDAEGESPDATPAVEATSIRKRHRTSTENPEYSKEADELISGAVSMVRHAYHYLVDEEMVAAWNVMYDLKKARLFMSMPNGKARDLWLADEIEDKIEEICAKKRKRREARVAEQNGGRQITVEQDKRTRKITLSL</sequence>
<protein>
    <recommendedName>
        <fullName evidence="2">Myb/SANT-like domain-containing protein</fullName>
    </recommendedName>
</protein>
<evidence type="ECO:0000259" key="2">
    <source>
        <dbReference type="Pfam" id="PF12776"/>
    </source>
</evidence>
<proteinExistence type="predicted"/>
<dbReference type="PANTHER" id="PTHR46929">
    <property type="entry name" value="EXPRESSED PROTEIN"/>
    <property type="match status" value="1"/>
</dbReference>
<feature type="domain" description="Myb/SANT-like" evidence="2">
    <location>
        <begin position="24"/>
        <end position="123"/>
    </location>
</feature>
<organism evidence="3 4">
    <name type="scientific">Pyronema omphalodes (strain CBS 100304)</name>
    <name type="common">Pyronema confluens</name>
    <dbReference type="NCBI Taxonomy" id="1076935"/>
    <lineage>
        <taxon>Eukaryota</taxon>
        <taxon>Fungi</taxon>
        <taxon>Dikarya</taxon>
        <taxon>Ascomycota</taxon>
        <taxon>Pezizomycotina</taxon>
        <taxon>Pezizomycetes</taxon>
        <taxon>Pezizales</taxon>
        <taxon>Pyronemataceae</taxon>
        <taxon>Pyronema</taxon>
    </lineage>
</organism>
<gene>
    <name evidence="3" type="ORF">PCON_04032</name>
</gene>
<feature type="region of interest" description="Disordered" evidence="1">
    <location>
        <begin position="1"/>
        <end position="25"/>
    </location>
</feature>
<name>U4KZ50_PYROM</name>
<feature type="region of interest" description="Disordered" evidence="1">
    <location>
        <begin position="203"/>
        <end position="262"/>
    </location>
</feature>
<accession>U4KZ50</accession>
<feature type="compositionally biased region" description="Polar residues" evidence="1">
    <location>
        <begin position="166"/>
        <end position="176"/>
    </location>
</feature>